<keyword evidence="2" id="KW-0540">Nuclease</keyword>
<dbReference type="EMBL" id="JAVMIP010000015">
    <property type="protein sequence ID" value="MDS3861709.1"/>
    <property type="molecule type" value="Genomic_DNA"/>
</dbReference>
<feature type="domain" description="Putative restriction endonuclease" evidence="1">
    <location>
        <begin position="29"/>
        <end position="163"/>
    </location>
</feature>
<keyword evidence="2" id="KW-0255">Endonuclease</keyword>
<evidence type="ECO:0000313" key="3">
    <source>
        <dbReference type="Proteomes" id="UP001268256"/>
    </source>
</evidence>
<keyword evidence="2" id="KW-0378">Hydrolase</keyword>
<dbReference type="CDD" id="cd06260">
    <property type="entry name" value="DUF820-like"/>
    <property type="match status" value="1"/>
</dbReference>
<dbReference type="Pfam" id="PF05685">
    <property type="entry name" value="Uma2"/>
    <property type="match status" value="1"/>
</dbReference>
<organism evidence="2 3">
    <name type="scientific">Pseudocalidococcus azoricus BACA0444</name>
    <dbReference type="NCBI Taxonomy" id="2918990"/>
    <lineage>
        <taxon>Bacteria</taxon>
        <taxon>Bacillati</taxon>
        <taxon>Cyanobacteriota</taxon>
        <taxon>Cyanophyceae</taxon>
        <taxon>Acaryochloridales</taxon>
        <taxon>Thermosynechococcaceae</taxon>
        <taxon>Pseudocalidococcus</taxon>
        <taxon>Pseudocalidococcus azoricus</taxon>
    </lineage>
</organism>
<dbReference type="PANTHER" id="PTHR47152">
    <property type="entry name" value="SLR2084 PROTEIN-RELATED"/>
    <property type="match status" value="1"/>
</dbReference>
<protein>
    <submittedName>
        <fullName evidence="2">Uma2 family endonuclease</fullName>
    </submittedName>
</protein>
<sequence>MSSVAIPIDSITLGPGSSMTVNQIDWPKFQQILTSLPEHRQTRIAYYQNTLELMSPLSRHERPHRIAGYIVTALLDAQGQDWEDFGSTTFQYPGLAGIEPDTCFYIANAQAVRDCQGRIDVSLYPPPDLAIEADVTSKTLLSAYESIRTPELWIYQDHSLEIFFFMATATNPPQAVLFFLTFQFQTLFPI</sequence>
<name>A0AAE4FSX1_9CYAN</name>
<evidence type="ECO:0000313" key="2">
    <source>
        <dbReference type="EMBL" id="MDS3861709.1"/>
    </source>
</evidence>
<evidence type="ECO:0000259" key="1">
    <source>
        <dbReference type="Pfam" id="PF05685"/>
    </source>
</evidence>
<dbReference type="AlphaFoldDB" id="A0AAE4FSX1"/>
<comment type="caution">
    <text evidence="2">The sequence shown here is derived from an EMBL/GenBank/DDBJ whole genome shotgun (WGS) entry which is preliminary data.</text>
</comment>
<proteinExistence type="predicted"/>
<keyword evidence="3" id="KW-1185">Reference proteome</keyword>
<reference evidence="3" key="1">
    <citation type="submission" date="2023-07" db="EMBL/GenBank/DDBJ databases">
        <authorList>
            <person name="Luz R."/>
            <person name="Cordeiro R."/>
            <person name="Fonseca A."/>
            <person name="Goncalves V."/>
        </authorList>
    </citation>
    <scope>NUCLEOTIDE SEQUENCE [LARGE SCALE GENOMIC DNA]</scope>
    <source>
        <strain evidence="3">BACA0444</strain>
    </source>
</reference>
<dbReference type="InterPro" id="IPR008538">
    <property type="entry name" value="Uma2"/>
</dbReference>
<dbReference type="GO" id="GO:0004519">
    <property type="term" value="F:endonuclease activity"/>
    <property type="evidence" value="ECO:0007669"/>
    <property type="project" value="UniProtKB-KW"/>
</dbReference>
<dbReference type="Proteomes" id="UP001268256">
    <property type="component" value="Unassembled WGS sequence"/>
</dbReference>
<accession>A0AAE4FSX1</accession>
<dbReference type="PANTHER" id="PTHR47152:SF1">
    <property type="entry name" value="SLL1186 PROTEIN"/>
    <property type="match status" value="1"/>
</dbReference>
<gene>
    <name evidence="2" type="ORF">RIF25_12940</name>
</gene>
<dbReference type="RefSeq" id="WP_322878945.1">
    <property type="nucleotide sequence ID" value="NZ_JAVMIP010000015.1"/>
</dbReference>